<accession>A0A3B0R056</accession>
<feature type="transmembrane region" description="Helical" evidence="1">
    <location>
        <begin position="25"/>
        <end position="46"/>
    </location>
</feature>
<keyword evidence="1" id="KW-0812">Transmembrane</keyword>
<name>A0A3B0R056_9ZZZZ</name>
<dbReference type="NCBIfam" id="NF038141">
    <property type="entry name" value="choice_anch_N"/>
    <property type="match status" value="1"/>
</dbReference>
<keyword evidence="1" id="KW-1133">Transmembrane helix</keyword>
<organism evidence="2">
    <name type="scientific">hydrothermal vent metagenome</name>
    <dbReference type="NCBI Taxonomy" id="652676"/>
    <lineage>
        <taxon>unclassified sequences</taxon>
        <taxon>metagenomes</taxon>
        <taxon>ecological metagenomes</taxon>
    </lineage>
</organism>
<protein>
    <submittedName>
        <fullName evidence="2">Uncharacterized protein</fullName>
    </submittedName>
</protein>
<dbReference type="AlphaFoldDB" id="A0A3B0R056"/>
<keyword evidence="1" id="KW-0472">Membrane</keyword>
<proteinExistence type="predicted"/>
<reference evidence="2" key="1">
    <citation type="submission" date="2018-06" db="EMBL/GenBank/DDBJ databases">
        <authorList>
            <person name="Zhirakovskaya E."/>
        </authorList>
    </citation>
    <scope>NUCLEOTIDE SEQUENCE</scope>
</reference>
<evidence type="ECO:0000256" key="1">
    <source>
        <dbReference type="SAM" id="Phobius"/>
    </source>
</evidence>
<evidence type="ECO:0000313" key="2">
    <source>
        <dbReference type="EMBL" id="VAV85709.1"/>
    </source>
</evidence>
<dbReference type="EMBL" id="UOEA01000096">
    <property type="protein sequence ID" value="VAV85709.1"/>
    <property type="molecule type" value="Genomic_DNA"/>
</dbReference>
<sequence>MCIVVTLKGIVVVFSMEGWENSMKILKIFLIAVLFSVIGVGSALAIPNLQLYIDGVTFDTTTETWVSTASTFDLWVVGDLDKKTSRYKESDGSYTSNIIKDVTLALAFTGSGGSMVFIRHYGKIIRSEILP</sequence>
<gene>
    <name evidence="2" type="ORF">MNBD_DELTA01-1790</name>
</gene>